<reference evidence="1 2" key="1">
    <citation type="submission" date="2021-06" db="EMBL/GenBank/DDBJ databases">
        <title>Caerostris extrusa draft genome.</title>
        <authorList>
            <person name="Kono N."/>
            <person name="Arakawa K."/>
        </authorList>
    </citation>
    <scope>NUCLEOTIDE SEQUENCE [LARGE SCALE GENOMIC DNA]</scope>
</reference>
<proteinExistence type="predicted"/>
<evidence type="ECO:0000313" key="1">
    <source>
        <dbReference type="EMBL" id="GIY85502.1"/>
    </source>
</evidence>
<comment type="caution">
    <text evidence="1">The sequence shown here is derived from an EMBL/GenBank/DDBJ whole genome shotgun (WGS) entry which is preliminary data.</text>
</comment>
<evidence type="ECO:0000313" key="2">
    <source>
        <dbReference type="Proteomes" id="UP001054945"/>
    </source>
</evidence>
<dbReference type="Proteomes" id="UP001054945">
    <property type="component" value="Unassembled WGS sequence"/>
</dbReference>
<gene>
    <name evidence="1" type="ORF">CEXT_199481</name>
</gene>
<keyword evidence="2" id="KW-1185">Reference proteome</keyword>
<name>A0AAV4WSJ9_CAEEX</name>
<organism evidence="1 2">
    <name type="scientific">Caerostris extrusa</name>
    <name type="common">Bark spider</name>
    <name type="synonym">Caerostris bankana</name>
    <dbReference type="NCBI Taxonomy" id="172846"/>
    <lineage>
        <taxon>Eukaryota</taxon>
        <taxon>Metazoa</taxon>
        <taxon>Ecdysozoa</taxon>
        <taxon>Arthropoda</taxon>
        <taxon>Chelicerata</taxon>
        <taxon>Arachnida</taxon>
        <taxon>Araneae</taxon>
        <taxon>Araneomorphae</taxon>
        <taxon>Entelegynae</taxon>
        <taxon>Araneoidea</taxon>
        <taxon>Araneidae</taxon>
        <taxon>Caerostris</taxon>
    </lineage>
</organism>
<dbReference type="AlphaFoldDB" id="A0AAV4WSJ9"/>
<sequence length="112" mass="12935">MFPHPLLYYKAHDSSLKKKSSLSLHPIPYPYPLVGGPPIRLRRNTCKENAQQNFIETYPGKLQFRITTALWKNFAPTPTPPLPFTFSTFRDEISRAIYSFGNRQISPQPDIQ</sequence>
<accession>A0AAV4WSJ9</accession>
<dbReference type="EMBL" id="BPLR01016659">
    <property type="protein sequence ID" value="GIY85502.1"/>
    <property type="molecule type" value="Genomic_DNA"/>
</dbReference>
<protein>
    <submittedName>
        <fullName evidence="1">Uncharacterized protein</fullName>
    </submittedName>
</protein>